<gene>
    <name evidence="2" type="ORF">AVEN_109905_1</name>
</gene>
<reference evidence="2 3" key="1">
    <citation type="journal article" date="2019" name="Sci. Rep.">
        <title>Orb-weaving spider Araneus ventricosus genome elucidates the spidroin gene catalogue.</title>
        <authorList>
            <person name="Kono N."/>
            <person name="Nakamura H."/>
            <person name="Ohtoshi R."/>
            <person name="Moran D.A.P."/>
            <person name="Shinohara A."/>
            <person name="Yoshida Y."/>
            <person name="Fujiwara M."/>
            <person name="Mori M."/>
            <person name="Tomita M."/>
            <person name="Arakawa K."/>
        </authorList>
    </citation>
    <scope>NUCLEOTIDE SEQUENCE [LARGE SCALE GENOMIC DNA]</scope>
</reference>
<evidence type="ECO:0000313" key="3">
    <source>
        <dbReference type="Proteomes" id="UP000499080"/>
    </source>
</evidence>
<feature type="transmembrane region" description="Helical" evidence="1">
    <location>
        <begin position="224"/>
        <end position="243"/>
    </location>
</feature>
<protein>
    <recommendedName>
        <fullName evidence="4">Gustatory receptor</fullName>
    </recommendedName>
</protein>
<keyword evidence="1" id="KW-1133">Transmembrane helix</keyword>
<keyword evidence="1" id="KW-0812">Transmembrane</keyword>
<organism evidence="2 3">
    <name type="scientific">Araneus ventricosus</name>
    <name type="common">Orbweaver spider</name>
    <name type="synonym">Epeira ventricosa</name>
    <dbReference type="NCBI Taxonomy" id="182803"/>
    <lineage>
        <taxon>Eukaryota</taxon>
        <taxon>Metazoa</taxon>
        <taxon>Ecdysozoa</taxon>
        <taxon>Arthropoda</taxon>
        <taxon>Chelicerata</taxon>
        <taxon>Arachnida</taxon>
        <taxon>Araneae</taxon>
        <taxon>Araneomorphae</taxon>
        <taxon>Entelegynae</taxon>
        <taxon>Araneoidea</taxon>
        <taxon>Araneidae</taxon>
        <taxon>Araneus</taxon>
    </lineage>
</organism>
<feature type="transmembrane region" description="Helical" evidence="1">
    <location>
        <begin position="148"/>
        <end position="169"/>
    </location>
</feature>
<accession>A0A4Y2TK73</accession>
<dbReference type="OrthoDB" id="6424566at2759"/>
<sequence length="245" mass="28096">MPAVYSILITYTCNRKKTAKSNAYNNEIENPVAQILLVRIMYFLRFFVQLLFTDLIALFYCTICQCCSVIITNLTKKIQRLPPEAFGLSQQIEILKRKAEIDDILMSIQNIFSVPSLLMITKDFLSCATIIGWQLYYHSKSYRSDGLIGSVFYGVNCFGSLAAVLWFVGGIPIQLQKLKDAFHRKERQRLSFLQKQGSLQLRKELFETSEFSFTGCDIIPFRKGTFLTIIGTLLTYTVLVINMKD</sequence>
<dbReference type="AlphaFoldDB" id="A0A4Y2TK73"/>
<keyword evidence="1" id="KW-0472">Membrane</keyword>
<evidence type="ECO:0008006" key="4">
    <source>
        <dbReference type="Google" id="ProtNLM"/>
    </source>
</evidence>
<keyword evidence="3" id="KW-1185">Reference proteome</keyword>
<evidence type="ECO:0000256" key="1">
    <source>
        <dbReference type="SAM" id="Phobius"/>
    </source>
</evidence>
<name>A0A4Y2TK73_ARAVE</name>
<dbReference type="Proteomes" id="UP000499080">
    <property type="component" value="Unassembled WGS sequence"/>
</dbReference>
<dbReference type="EMBL" id="BGPR01028569">
    <property type="protein sequence ID" value="GBN99789.1"/>
    <property type="molecule type" value="Genomic_DNA"/>
</dbReference>
<comment type="caution">
    <text evidence="2">The sequence shown here is derived from an EMBL/GenBank/DDBJ whole genome shotgun (WGS) entry which is preliminary data.</text>
</comment>
<proteinExistence type="predicted"/>
<evidence type="ECO:0000313" key="2">
    <source>
        <dbReference type="EMBL" id="GBN99789.1"/>
    </source>
</evidence>
<feature type="transmembrane region" description="Helical" evidence="1">
    <location>
        <begin position="46"/>
        <end position="71"/>
    </location>
</feature>